<gene>
    <name evidence="1" type="ORF">ACD_4C00159G0002</name>
</gene>
<sequence length="236" mass="28335">MWLDSIEDLDSWEIGAQTSETKEEQKEKKERYSKSLAWIQRTQKDEKKAKKDNDNLFDIIIEILKNEKYDILIPFVIDLLKIESPSNFILWSLSLVYSDAAILIRKNYNKNNTLPEILEKKDIKDNLLVKEYIKKEELTEFNEDNLDPNIRKRINEWIEDIYNVIDFDPSTIVSNRFLSLTWKKEKENFINLLCATLTFFFYELKIIIPKNVAFKYSEFIFSEIRRKVEKLELEEI</sequence>
<comment type="caution">
    <text evidence="1">The sequence shown here is derived from an EMBL/GenBank/DDBJ whole genome shotgun (WGS) entry which is preliminary data.</text>
</comment>
<organism evidence="1">
    <name type="scientific">uncultured bacterium</name>
    <name type="common">gcode 4</name>
    <dbReference type="NCBI Taxonomy" id="1234023"/>
    <lineage>
        <taxon>Bacteria</taxon>
        <taxon>environmental samples</taxon>
    </lineage>
</organism>
<evidence type="ECO:0000313" key="1">
    <source>
        <dbReference type="EMBL" id="EKE26757.1"/>
    </source>
</evidence>
<proteinExistence type="predicted"/>
<accession>K2FXY1</accession>
<dbReference type="AlphaFoldDB" id="K2FXY1"/>
<name>K2FXY1_9BACT</name>
<reference evidence="1" key="1">
    <citation type="journal article" date="2012" name="Science">
        <title>Fermentation, hydrogen, and sulfur metabolism in multiple uncultivated bacterial phyla.</title>
        <authorList>
            <person name="Wrighton K.C."/>
            <person name="Thomas B.C."/>
            <person name="Sharon I."/>
            <person name="Miller C.S."/>
            <person name="Castelle C.J."/>
            <person name="VerBerkmoes N.C."/>
            <person name="Wilkins M.J."/>
            <person name="Hettich R.L."/>
            <person name="Lipton M.S."/>
            <person name="Williams K.H."/>
            <person name="Long P.E."/>
            <person name="Banfield J.F."/>
        </authorList>
    </citation>
    <scope>NUCLEOTIDE SEQUENCE [LARGE SCALE GENOMIC DNA]</scope>
</reference>
<protein>
    <submittedName>
        <fullName evidence="1">Uncharacterized protein</fullName>
    </submittedName>
</protein>
<dbReference type="EMBL" id="AMFJ01000675">
    <property type="protein sequence ID" value="EKE26757.1"/>
    <property type="molecule type" value="Genomic_DNA"/>
</dbReference>